<accession>A0A060I8B4</accession>
<gene>
    <name evidence="1" type="ORF">IE4771_PB00239</name>
</gene>
<dbReference type="KEGG" id="rei:IE4771_PB00239"/>
<dbReference type="AlphaFoldDB" id="A0A060I8B4"/>
<evidence type="ECO:0000313" key="1">
    <source>
        <dbReference type="EMBL" id="AIC29969.1"/>
    </source>
</evidence>
<reference evidence="1 2" key="1">
    <citation type="submission" date="2013-12" db="EMBL/GenBank/DDBJ databases">
        <title>Complete genome sequence of Rhizobium etli bv. mimosae IE4771.</title>
        <authorList>
            <person name="Bustos P."/>
            <person name="Santamaria R.I."/>
            <person name="Lozano L."/>
            <person name="Ormeno-Orrillo E."/>
            <person name="Rogel M.A."/>
            <person name="Romero D."/>
            <person name="Cevallos M.A."/>
            <person name="Martinez-Romero E."/>
            <person name="Gonzalez V."/>
        </authorList>
    </citation>
    <scope>NUCLEOTIDE SEQUENCE [LARGE SCALE GENOMIC DNA]</scope>
    <source>
        <strain evidence="1 2">IE4771</strain>
        <plasmid evidence="2">Plasmid pRetIE4771b</plasmid>
    </source>
</reference>
<dbReference type="HOGENOM" id="CLU_2397517_0_0_5"/>
<protein>
    <submittedName>
        <fullName evidence="1">Uncharacterized protein</fullName>
    </submittedName>
</protein>
<dbReference type="EMBL" id="CP006988">
    <property type="protein sequence ID" value="AIC29969.1"/>
    <property type="molecule type" value="Genomic_DNA"/>
</dbReference>
<sequence length="93" mass="10663">MLEGSTIVSPAEGRLPQFLIGVNACVRNNYLAPYKFCRPSDLGRRPIWSDEEKVRMVEESLHSDRDRLPNGRRLTIPASLERMILARDLPKSR</sequence>
<name>A0A060I8B4_RHIET</name>
<evidence type="ECO:0000313" key="2">
    <source>
        <dbReference type="Proteomes" id="UP000027180"/>
    </source>
</evidence>
<proteinExistence type="predicted"/>
<dbReference type="Proteomes" id="UP000027180">
    <property type="component" value="Plasmid pRetIE4771b"/>
</dbReference>
<organism evidence="1 2">
    <name type="scientific">Rhizobium etli bv. mimosae str. IE4771</name>
    <dbReference type="NCBI Taxonomy" id="1432050"/>
    <lineage>
        <taxon>Bacteria</taxon>
        <taxon>Pseudomonadati</taxon>
        <taxon>Pseudomonadota</taxon>
        <taxon>Alphaproteobacteria</taxon>
        <taxon>Hyphomicrobiales</taxon>
        <taxon>Rhizobiaceae</taxon>
        <taxon>Rhizobium/Agrobacterium group</taxon>
        <taxon>Rhizobium</taxon>
    </lineage>
</organism>
<keyword evidence="1" id="KW-0614">Plasmid</keyword>
<geneLocation type="plasmid" evidence="1 2">
    <name>pRetIE4771b</name>
</geneLocation>